<organism evidence="1 2">
    <name type="scientific">Segatella copri</name>
    <dbReference type="NCBI Taxonomy" id="165179"/>
    <lineage>
        <taxon>Bacteria</taxon>
        <taxon>Pseudomonadati</taxon>
        <taxon>Bacteroidota</taxon>
        <taxon>Bacteroidia</taxon>
        <taxon>Bacteroidales</taxon>
        <taxon>Prevotellaceae</taxon>
        <taxon>Segatella</taxon>
    </lineage>
</organism>
<evidence type="ECO:0000313" key="2">
    <source>
        <dbReference type="Proteomes" id="UP000215155"/>
    </source>
</evidence>
<dbReference type="RefSeq" id="WP_089544597.1">
    <property type="nucleotide sequence ID" value="NZ_NMPZ01000019.1"/>
</dbReference>
<proteinExistence type="predicted"/>
<dbReference type="AlphaFoldDB" id="A0AA91TIG7"/>
<reference evidence="1 2" key="1">
    <citation type="submission" date="2017-07" db="EMBL/GenBank/DDBJ databases">
        <title>Draft genome sequence of Prevotella copri isolated from the gut of healthy adult Indian.</title>
        <authorList>
            <person name="Das B."/>
            <person name="Bag S."/>
            <person name="Ghosh T.S."/>
        </authorList>
    </citation>
    <scope>NUCLEOTIDE SEQUENCE [LARGE SCALE GENOMIC DNA]</scope>
    <source>
        <strain evidence="1 2">Indica</strain>
    </source>
</reference>
<dbReference type="Proteomes" id="UP000215155">
    <property type="component" value="Unassembled WGS sequence"/>
</dbReference>
<comment type="caution">
    <text evidence="1">The sequence shown here is derived from an EMBL/GenBank/DDBJ whole genome shotgun (WGS) entry which is preliminary data.</text>
</comment>
<name>A0AA91TIG7_9BACT</name>
<evidence type="ECO:0000313" key="1">
    <source>
        <dbReference type="EMBL" id="OXL43353.1"/>
    </source>
</evidence>
<gene>
    <name evidence="1" type="ORF">CFT61_11690</name>
</gene>
<sequence>MEQVDFRQKIIEEMDQTFVSDCLVSPENPFSIDNPDALVRKGTTIYAIFVPMYHERINFDHLLRRLFSSELAYGSKLHTLLILKEDEKLSEYGERVLNAAFCHISWGKIDAISYLSSRINNGRNWSLIGDMKQWMFQQYDANNLTVDFADKTFEKYNWDDNFQLDLGNVSSPSWTDNKRRIIKNVARCGNIDMCIKRKGKRQTFRDGFENIMTQSFLKSFRLTDGYLEPYNMVVDNIFGIATDWNMFTDEGYHNMYHRTLAFAGVLPLNILDEERLECIHGFYIDIQNKLYHGHR</sequence>
<accession>A0AA91TIG7</accession>
<protein>
    <submittedName>
        <fullName evidence="1">Uncharacterized protein</fullName>
    </submittedName>
</protein>
<dbReference type="EMBL" id="NMPZ01000019">
    <property type="protein sequence ID" value="OXL43353.1"/>
    <property type="molecule type" value="Genomic_DNA"/>
</dbReference>